<dbReference type="Pfam" id="PF09601">
    <property type="entry name" value="DUF2459"/>
    <property type="match status" value="1"/>
</dbReference>
<reference evidence="2" key="1">
    <citation type="journal article" date="2019" name="Int. J. Syst. Evol. Microbiol.">
        <title>The Global Catalogue of Microorganisms (GCM) 10K type strain sequencing project: providing services to taxonomists for standard genome sequencing and annotation.</title>
        <authorList>
            <consortium name="The Broad Institute Genomics Platform"/>
            <consortium name="The Broad Institute Genome Sequencing Center for Infectious Disease"/>
            <person name="Wu L."/>
            <person name="Ma J."/>
        </authorList>
    </citation>
    <scope>NUCLEOTIDE SEQUENCE [LARGE SCALE GENOMIC DNA]</scope>
    <source>
        <strain evidence="2">CCUG 60023</strain>
    </source>
</reference>
<name>A0ABW3FBL6_9HYPH</name>
<comment type="caution">
    <text evidence="1">The sequence shown here is derived from an EMBL/GenBank/DDBJ whole genome shotgun (WGS) entry which is preliminary data.</text>
</comment>
<sequence length="228" mass="24849">MKLCAGIIAVPAVYLFAAWIGAYAVWPTTPHADIGAKTHRIHLLTGLLHTDIAVEATPEVLERFAFLRETPVPLENPNLRNLVFGWGSQAFYTTAGTYADIEPAAVFTAVTGDNSVMRVVGYGQIKSDETVVSINLSTAAMERLLLAIERGFSNGTVGKPRLLPGATIGPNDAFFEGAGHFNIFYPCNQWVRDVLVETGFILGRWTPTTHSLITSIKAHNQELLSRQP</sequence>
<protein>
    <submittedName>
        <fullName evidence="1">TIGR02117 family protein</fullName>
    </submittedName>
</protein>
<dbReference type="EMBL" id="JBHTJV010000003">
    <property type="protein sequence ID" value="MFD0915580.1"/>
    <property type="molecule type" value="Genomic_DNA"/>
</dbReference>
<proteinExistence type="predicted"/>
<keyword evidence="2" id="KW-1185">Reference proteome</keyword>
<accession>A0ABW3FBL6</accession>
<evidence type="ECO:0000313" key="1">
    <source>
        <dbReference type="EMBL" id="MFD0915580.1"/>
    </source>
</evidence>
<dbReference type="Proteomes" id="UP001597101">
    <property type="component" value="Unassembled WGS sequence"/>
</dbReference>
<dbReference type="NCBIfam" id="TIGR02117">
    <property type="entry name" value="chp_urease_rgn"/>
    <property type="match status" value="1"/>
</dbReference>
<dbReference type="InterPro" id="IPR011727">
    <property type="entry name" value="CHP02117"/>
</dbReference>
<gene>
    <name evidence="1" type="ORF">ACFQ14_04085</name>
</gene>
<organism evidence="1 2">
    <name type="scientific">Pseudahrensia aquimaris</name>
    <dbReference type="NCBI Taxonomy" id="744461"/>
    <lineage>
        <taxon>Bacteria</taxon>
        <taxon>Pseudomonadati</taxon>
        <taxon>Pseudomonadota</taxon>
        <taxon>Alphaproteobacteria</taxon>
        <taxon>Hyphomicrobiales</taxon>
        <taxon>Ahrensiaceae</taxon>
        <taxon>Pseudahrensia</taxon>
    </lineage>
</organism>
<evidence type="ECO:0000313" key="2">
    <source>
        <dbReference type="Proteomes" id="UP001597101"/>
    </source>
</evidence>
<dbReference type="RefSeq" id="WP_377211435.1">
    <property type="nucleotide sequence ID" value="NZ_JBHTJV010000003.1"/>
</dbReference>